<dbReference type="PANTHER" id="PTHR47089">
    <property type="entry name" value="ABC TRANSPORTER, PERMEASE PROTEIN"/>
    <property type="match status" value="1"/>
</dbReference>
<evidence type="ECO:0000256" key="2">
    <source>
        <dbReference type="ARBA" id="ARBA00022475"/>
    </source>
</evidence>
<sequence>MGERLRAVLPSVFSVFLALAVCWCFIALTRDARTATDAYFQMLRGGLGDWPAYLDGGRVALLTRPLGEAAIKASILLLTGLSVAVAFKVGLFNIGAQGQMLMGALVAALVGAWWELPAPLHVLAALLMAGLAGGAWALIAAWLKLARGVHEVISTIMLNWVAVSLVDNWLVVGPLRAGAGTTLSTTGTPEILPSAHLPRLLGEISRLHLGFPLALAVALALWVWLSWLRTGFETRAVGLGAEAARAAGIPVTRRTAEAMGLAGGLAGLAGAVLVLGTELRYPGTLGAPYGFDGIAISLIGNSHPLGVTLSALFFGALRAGGTRMQLLGVHKSYPELIQGLALLFVAGRQVWLALMRPRRRAPQVSAEAAPAPGPEVPRA</sequence>
<evidence type="ECO:0000256" key="4">
    <source>
        <dbReference type="ARBA" id="ARBA00022989"/>
    </source>
</evidence>
<dbReference type="OrthoDB" id="9809785at2"/>
<keyword evidence="2" id="KW-1003">Cell membrane</keyword>
<evidence type="ECO:0000256" key="3">
    <source>
        <dbReference type="ARBA" id="ARBA00022692"/>
    </source>
</evidence>
<reference evidence="7 8" key="2">
    <citation type="submission" date="2016-12" db="EMBL/GenBank/DDBJ databases">
        <title>Draft Genome Sequence of Cystobacter ferrugineus Strain Cbfe23.</title>
        <authorList>
            <person name="Akbar S."/>
            <person name="Dowd S.E."/>
            <person name="Stevens D.C."/>
        </authorList>
    </citation>
    <scope>NUCLEOTIDE SEQUENCE [LARGE SCALE GENOMIC DNA]</scope>
    <source>
        <strain evidence="7 8">Cbfe23</strain>
    </source>
</reference>
<evidence type="ECO:0000256" key="1">
    <source>
        <dbReference type="ARBA" id="ARBA00004651"/>
    </source>
</evidence>
<name>A0A1L9AZB3_9BACT</name>
<dbReference type="InterPro" id="IPR001851">
    <property type="entry name" value="ABC_transp_permease"/>
</dbReference>
<feature type="transmembrane region" description="Helical" evidence="6">
    <location>
        <begin position="289"/>
        <end position="316"/>
    </location>
</feature>
<feature type="transmembrane region" description="Helical" evidence="6">
    <location>
        <begin position="120"/>
        <end position="143"/>
    </location>
</feature>
<keyword evidence="3 6" id="KW-0812">Transmembrane</keyword>
<protein>
    <submittedName>
        <fullName evidence="7">ABC transporter permease</fullName>
    </submittedName>
</protein>
<dbReference type="EMBL" id="MPIN01000014">
    <property type="protein sequence ID" value="OJH35349.1"/>
    <property type="molecule type" value="Genomic_DNA"/>
</dbReference>
<dbReference type="Pfam" id="PF02653">
    <property type="entry name" value="BPD_transp_2"/>
    <property type="match status" value="1"/>
</dbReference>
<evidence type="ECO:0000313" key="7">
    <source>
        <dbReference type="EMBL" id="OJH35349.1"/>
    </source>
</evidence>
<feature type="transmembrane region" description="Helical" evidence="6">
    <location>
        <begin position="258"/>
        <end position="277"/>
    </location>
</feature>
<keyword evidence="8" id="KW-1185">Reference proteome</keyword>
<comment type="caution">
    <text evidence="7">The sequence shown here is derived from an EMBL/GenBank/DDBJ whole genome shotgun (WGS) entry which is preliminary data.</text>
</comment>
<feature type="transmembrane region" description="Helical" evidence="6">
    <location>
        <begin position="207"/>
        <end position="225"/>
    </location>
</feature>
<feature type="transmembrane region" description="Helical" evidence="6">
    <location>
        <begin position="7"/>
        <end position="28"/>
    </location>
</feature>
<comment type="subcellular location">
    <subcellularLocation>
        <location evidence="1">Cell membrane</location>
        <topology evidence="1">Multi-pass membrane protein</topology>
    </subcellularLocation>
</comment>
<reference evidence="8" key="1">
    <citation type="submission" date="2016-11" db="EMBL/GenBank/DDBJ databases">
        <authorList>
            <person name="Shukria A."/>
            <person name="Stevens D.C."/>
        </authorList>
    </citation>
    <scope>NUCLEOTIDE SEQUENCE [LARGE SCALE GENOMIC DNA]</scope>
    <source>
        <strain evidence="8">Cbfe23</strain>
    </source>
</reference>
<dbReference type="GO" id="GO:0022857">
    <property type="term" value="F:transmembrane transporter activity"/>
    <property type="evidence" value="ECO:0007669"/>
    <property type="project" value="InterPro"/>
</dbReference>
<feature type="transmembrane region" description="Helical" evidence="6">
    <location>
        <begin position="69"/>
        <end position="87"/>
    </location>
</feature>
<organism evidence="7 8">
    <name type="scientific">Cystobacter ferrugineus</name>
    <dbReference type="NCBI Taxonomy" id="83449"/>
    <lineage>
        <taxon>Bacteria</taxon>
        <taxon>Pseudomonadati</taxon>
        <taxon>Myxococcota</taxon>
        <taxon>Myxococcia</taxon>
        <taxon>Myxococcales</taxon>
        <taxon>Cystobacterineae</taxon>
        <taxon>Archangiaceae</taxon>
        <taxon>Cystobacter</taxon>
    </lineage>
</organism>
<keyword evidence="5 6" id="KW-0472">Membrane</keyword>
<gene>
    <name evidence="7" type="ORF">BON30_38025</name>
</gene>
<dbReference type="RefSeq" id="WP_071903447.1">
    <property type="nucleotide sequence ID" value="NZ_MPIN01000014.1"/>
</dbReference>
<accession>A0A1L9AZB3</accession>
<dbReference type="AlphaFoldDB" id="A0A1L9AZB3"/>
<feature type="transmembrane region" description="Helical" evidence="6">
    <location>
        <begin position="94"/>
        <end position="114"/>
    </location>
</feature>
<dbReference type="Proteomes" id="UP000182229">
    <property type="component" value="Unassembled WGS sequence"/>
</dbReference>
<dbReference type="GO" id="GO:0005886">
    <property type="term" value="C:plasma membrane"/>
    <property type="evidence" value="ECO:0007669"/>
    <property type="project" value="UniProtKB-SubCell"/>
</dbReference>
<proteinExistence type="predicted"/>
<evidence type="ECO:0000313" key="8">
    <source>
        <dbReference type="Proteomes" id="UP000182229"/>
    </source>
</evidence>
<keyword evidence="4 6" id="KW-1133">Transmembrane helix</keyword>
<evidence type="ECO:0000256" key="6">
    <source>
        <dbReference type="SAM" id="Phobius"/>
    </source>
</evidence>
<dbReference type="CDD" id="cd06580">
    <property type="entry name" value="TM_PBP1_transp_TpRbsC_like"/>
    <property type="match status" value="1"/>
</dbReference>
<dbReference type="PANTHER" id="PTHR47089:SF1">
    <property type="entry name" value="GUANOSINE ABC TRANSPORTER PERMEASE PROTEIN NUPP"/>
    <property type="match status" value="1"/>
</dbReference>
<dbReference type="STRING" id="83449.BON30_38025"/>
<evidence type="ECO:0000256" key="5">
    <source>
        <dbReference type="ARBA" id="ARBA00023136"/>
    </source>
</evidence>